<protein>
    <submittedName>
        <fullName evidence="2">Uncharacterized protein</fullName>
    </submittedName>
</protein>
<dbReference type="Proteomes" id="UP000288805">
    <property type="component" value="Unassembled WGS sequence"/>
</dbReference>
<feature type="compositionally biased region" description="Basic and acidic residues" evidence="1">
    <location>
        <begin position="256"/>
        <end position="267"/>
    </location>
</feature>
<evidence type="ECO:0000313" key="3">
    <source>
        <dbReference type="Proteomes" id="UP000288805"/>
    </source>
</evidence>
<name>A0A438I5E0_VITVI</name>
<evidence type="ECO:0000256" key="1">
    <source>
        <dbReference type="SAM" id="MobiDB-lite"/>
    </source>
</evidence>
<comment type="caution">
    <text evidence="2">The sequence shown here is derived from an EMBL/GenBank/DDBJ whole genome shotgun (WGS) entry which is preliminary data.</text>
</comment>
<feature type="compositionally biased region" description="Polar residues" evidence="1">
    <location>
        <begin position="107"/>
        <end position="118"/>
    </location>
</feature>
<gene>
    <name evidence="2" type="ORF">CK203_030097</name>
</gene>
<evidence type="ECO:0000313" key="2">
    <source>
        <dbReference type="EMBL" id="RVW91924.1"/>
    </source>
</evidence>
<feature type="region of interest" description="Disordered" evidence="1">
    <location>
        <begin position="256"/>
        <end position="282"/>
    </location>
</feature>
<dbReference type="EMBL" id="QGNW01000141">
    <property type="protein sequence ID" value="RVW91924.1"/>
    <property type="molecule type" value="Genomic_DNA"/>
</dbReference>
<dbReference type="AlphaFoldDB" id="A0A438I5E0"/>
<accession>A0A438I5E0</accession>
<sequence length="459" mass="50204">MGSLEKAGSNYGGYHFTYGRSTPEEDCGTMGTVNEIDWRTLKLFDLSRARLKIAMKDRAILPALLERGRSTAGGRYRVEKDSRRRKEGERGKAVITSAGKRGKGCQLPSQSRLTSNKSVDGLDGIEEVGGDWAGEDEAIVDVGCRAYERKAQSLSKSGPRVAIMGCKLKGLLGLGLSPEKFIPVETVASLRKEEDSSANEKGKTTPGLLEVQLSRFAKKKVLYGSRKLWSTFFSPSSEHRQGIRCCSEPISLGKIKADSEEDPKAEASGEGASSLRNEADLNNFSSDEDMERFLGRVGSDPRGSAVMVMPSTPETRGKGPSLLGNCGSMVAENLESYPHASRFQFLNLRSNFCDIPNLEMEVIQPACPYQMFESVNPLSSNLRSPIKESSMAAINLGGGRADAPQDCETSWIWFGDQGQKQKRRSVIEGSWVVFGQPEIRMGSPSGEWGFGWDFDHLGL</sequence>
<proteinExistence type="predicted"/>
<feature type="region of interest" description="Disordered" evidence="1">
    <location>
        <begin position="98"/>
        <end position="118"/>
    </location>
</feature>
<organism evidence="2 3">
    <name type="scientific">Vitis vinifera</name>
    <name type="common">Grape</name>
    <dbReference type="NCBI Taxonomy" id="29760"/>
    <lineage>
        <taxon>Eukaryota</taxon>
        <taxon>Viridiplantae</taxon>
        <taxon>Streptophyta</taxon>
        <taxon>Embryophyta</taxon>
        <taxon>Tracheophyta</taxon>
        <taxon>Spermatophyta</taxon>
        <taxon>Magnoliopsida</taxon>
        <taxon>eudicotyledons</taxon>
        <taxon>Gunneridae</taxon>
        <taxon>Pentapetalae</taxon>
        <taxon>rosids</taxon>
        <taxon>Vitales</taxon>
        <taxon>Vitaceae</taxon>
        <taxon>Viteae</taxon>
        <taxon>Vitis</taxon>
    </lineage>
</organism>
<reference evidence="2 3" key="1">
    <citation type="journal article" date="2018" name="PLoS Genet.">
        <title>Population sequencing reveals clonal diversity and ancestral inbreeding in the grapevine cultivar Chardonnay.</title>
        <authorList>
            <person name="Roach M.J."/>
            <person name="Johnson D.L."/>
            <person name="Bohlmann J."/>
            <person name="van Vuuren H.J."/>
            <person name="Jones S.J."/>
            <person name="Pretorius I.S."/>
            <person name="Schmidt S.A."/>
            <person name="Borneman A.R."/>
        </authorList>
    </citation>
    <scope>NUCLEOTIDE SEQUENCE [LARGE SCALE GENOMIC DNA]</scope>
    <source>
        <strain evidence="3">cv. Chardonnay</strain>
        <tissue evidence="2">Leaf</tissue>
    </source>
</reference>